<dbReference type="Proteomes" id="UP000574390">
    <property type="component" value="Unassembled WGS sequence"/>
</dbReference>
<dbReference type="InterPro" id="IPR011989">
    <property type="entry name" value="ARM-like"/>
</dbReference>
<sequence>MSSAATAAAKPSVPSARTGSTPASGQGSRVREISVESTASRRLRGLPGSRAPGSTNRANAKPGVARRTPLESPAAALPCGPTPTAVTPTAAAAASGKGSGRGMMAPRPAIPRATSRPRGRPGAAGPAAGGSVQRPAGSLLRQATLTSSSSTLETGAALGVELVPAAGSRLRRQHNEKHSMWPVEDIPEALVSALHHQWNQSVNTQDACSALLLQKMFAPRGAFAEFVTAIDFWADYYRTVDDGEKPLLDEVLDLLAKWCTWLLSTCKDNPQSPGKSDSPLSPQCHHHRPLTERECHVLIPALLERMGHKMAAFRGHIKNLVTTHL</sequence>
<dbReference type="EMBL" id="JABANM010025620">
    <property type="protein sequence ID" value="KAF4714308.1"/>
    <property type="molecule type" value="Genomic_DNA"/>
</dbReference>
<evidence type="ECO:0000313" key="3">
    <source>
        <dbReference type="Proteomes" id="UP000574390"/>
    </source>
</evidence>
<protein>
    <submittedName>
        <fullName evidence="2">Uncharacterized protein</fullName>
    </submittedName>
</protein>
<reference evidence="2 3" key="1">
    <citation type="submission" date="2020-04" db="EMBL/GenBank/DDBJ databases">
        <title>Perkinsus olseni comparative genomics.</title>
        <authorList>
            <person name="Bogema D.R."/>
        </authorList>
    </citation>
    <scope>NUCLEOTIDE SEQUENCE [LARGE SCALE GENOMIC DNA]</scope>
    <source>
        <strain evidence="2">ATCC PRA-205</strain>
    </source>
</reference>
<feature type="compositionally biased region" description="Low complexity" evidence="1">
    <location>
        <begin position="111"/>
        <end position="130"/>
    </location>
</feature>
<name>A0A7J6R0Z9_PEROL</name>
<accession>A0A7J6R0Z9</accession>
<feature type="compositionally biased region" description="Low complexity" evidence="1">
    <location>
        <begin position="82"/>
        <end position="94"/>
    </location>
</feature>
<comment type="caution">
    <text evidence="2">The sequence shown here is derived from an EMBL/GenBank/DDBJ whole genome shotgun (WGS) entry which is preliminary data.</text>
</comment>
<feature type="compositionally biased region" description="Polar residues" evidence="1">
    <location>
        <begin position="15"/>
        <end position="27"/>
    </location>
</feature>
<dbReference type="Gene3D" id="1.25.10.10">
    <property type="entry name" value="Leucine-rich Repeat Variant"/>
    <property type="match status" value="1"/>
</dbReference>
<proteinExistence type="predicted"/>
<feature type="region of interest" description="Disordered" evidence="1">
    <location>
        <begin position="1"/>
        <end position="135"/>
    </location>
</feature>
<evidence type="ECO:0000313" key="2">
    <source>
        <dbReference type="EMBL" id="KAF4714308.1"/>
    </source>
</evidence>
<evidence type="ECO:0000256" key="1">
    <source>
        <dbReference type="SAM" id="MobiDB-lite"/>
    </source>
</evidence>
<feature type="non-terminal residue" evidence="2">
    <location>
        <position position="325"/>
    </location>
</feature>
<organism evidence="2 3">
    <name type="scientific">Perkinsus olseni</name>
    <name type="common">Perkinsus atlanticus</name>
    <dbReference type="NCBI Taxonomy" id="32597"/>
    <lineage>
        <taxon>Eukaryota</taxon>
        <taxon>Sar</taxon>
        <taxon>Alveolata</taxon>
        <taxon>Perkinsozoa</taxon>
        <taxon>Perkinsea</taxon>
        <taxon>Perkinsida</taxon>
        <taxon>Perkinsidae</taxon>
        <taxon>Perkinsus</taxon>
    </lineage>
</organism>
<gene>
    <name evidence="2" type="ORF">FOZ62_007832</name>
</gene>
<dbReference type="AlphaFoldDB" id="A0A7J6R0Z9"/>